<dbReference type="Proteomes" id="UP000240971">
    <property type="component" value="Unassembled WGS sequence"/>
</dbReference>
<evidence type="ECO:0000313" key="1">
    <source>
        <dbReference type="EMBL" id="PSL44940.1"/>
    </source>
</evidence>
<reference evidence="1 2" key="1">
    <citation type="submission" date="2018-03" db="EMBL/GenBank/DDBJ databases">
        <title>Genomic Encyclopedia of Archaeal and Bacterial Type Strains, Phase II (KMG-II): from individual species to whole genera.</title>
        <authorList>
            <person name="Goeker M."/>
        </authorList>
    </citation>
    <scope>NUCLEOTIDE SEQUENCE [LARGE SCALE GENOMIC DNA]</scope>
    <source>
        <strain evidence="1 2">DSM 24859</strain>
    </source>
</reference>
<evidence type="ECO:0008006" key="3">
    <source>
        <dbReference type="Google" id="ProtNLM"/>
    </source>
</evidence>
<dbReference type="RefSeq" id="WP_146151356.1">
    <property type="nucleotide sequence ID" value="NZ_PYAW01000005.1"/>
</dbReference>
<proteinExistence type="predicted"/>
<accession>A0A2P8HFE7</accession>
<evidence type="ECO:0000313" key="2">
    <source>
        <dbReference type="Proteomes" id="UP000240971"/>
    </source>
</evidence>
<name>A0A2P8HFE7_CHINA</name>
<dbReference type="EMBL" id="PYAW01000005">
    <property type="protein sequence ID" value="PSL44940.1"/>
    <property type="molecule type" value="Genomic_DNA"/>
</dbReference>
<keyword evidence="2" id="KW-1185">Reference proteome</keyword>
<dbReference type="Gene3D" id="3.90.550.10">
    <property type="entry name" value="Spore Coat Polysaccharide Biosynthesis Protein SpsA, Chain A"/>
    <property type="match status" value="1"/>
</dbReference>
<organism evidence="1 2">
    <name type="scientific">Chitinophaga niastensis</name>
    <dbReference type="NCBI Taxonomy" id="536980"/>
    <lineage>
        <taxon>Bacteria</taxon>
        <taxon>Pseudomonadati</taxon>
        <taxon>Bacteroidota</taxon>
        <taxon>Chitinophagia</taxon>
        <taxon>Chitinophagales</taxon>
        <taxon>Chitinophagaceae</taxon>
        <taxon>Chitinophaga</taxon>
    </lineage>
</organism>
<dbReference type="OrthoDB" id="9785375at2"/>
<dbReference type="AlphaFoldDB" id="A0A2P8HFE7"/>
<protein>
    <recommendedName>
        <fullName evidence="3">Glycosyl transferase family 2</fullName>
    </recommendedName>
</protein>
<dbReference type="InterPro" id="IPR029044">
    <property type="entry name" value="Nucleotide-diphossugar_trans"/>
</dbReference>
<comment type="caution">
    <text evidence="1">The sequence shown here is derived from an EMBL/GenBank/DDBJ whole genome shotgun (WGS) entry which is preliminary data.</text>
</comment>
<dbReference type="SUPFAM" id="SSF53448">
    <property type="entry name" value="Nucleotide-diphospho-sugar transferases"/>
    <property type="match status" value="1"/>
</dbReference>
<gene>
    <name evidence="1" type="ORF">CLV51_105313</name>
</gene>
<sequence>MAVSIRIMQFAPIVLFVYNRPELTLSTLVHLSKNKEAGESTLYVFCDGPKEGASPEQLALVKKAREIVHQQQWCKEVIVMEAEKNKGLATSVIDGVTEIINKHGKVIVLEDDLAVSPFFLQYMNDGLTKYEHDEKMICIHGYLYPIEIPADYKPDTFLIHDPGCLGWGTWTRAWNKFERDTDKVIAQISEKKGLKAEFDFWGGYPFFRMLHQHKKGKVSSWAIRWRAAAYIHDMLTLYPVKSLVRHDGNVATATHHFMEDDYTYTEIYQDRIRVEDIPVNNYLLIEKKFGTFLRRNAGMTIQAKIRNRIIKYWRKITGNA</sequence>